<keyword evidence="1" id="KW-0472">Membrane</keyword>
<organism evidence="2">
    <name type="scientific">Ixodes ricinus</name>
    <name type="common">Common tick</name>
    <name type="synonym">Acarus ricinus</name>
    <dbReference type="NCBI Taxonomy" id="34613"/>
    <lineage>
        <taxon>Eukaryota</taxon>
        <taxon>Metazoa</taxon>
        <taxon>Ecdysozoa</taxon>
        <taxon>Arthropoda</taxon>
        <taxon>Chelicerata</taxon>
        <taxon>Arachnida</taxon>
        <taxon>Acari</taxon>
        <taxon>Parasitiformes</taxon>
        <taxon>Ixodida</taxon>
        <taxon>Ixodoidea</taxon>
        <taxon>Ixodidae</taxon>
        <taxon>Ixodinae</taxon>
        <taxon>Ixodes</taxon>
    </lineage>
</organism>
<keyword evidence="1" id="KW-0812">Transmembrane</keyword>
<dbReference type="AlphaFoldDB" id="A0A6B0USG0"/>
<proteinExistence type="predicted"/>
<protein>
    <submittedName>
        <fullName evidence="2">Putative transient receptor potential-related channel 7</fullName>
    </submittedName>
</protein>
<dbReference type="EMBL" id="GIFC01010165">
    <property type="protein sequence ID" value="MXU92248.1"/>
    <property type="molecule type" value="Transcribed_RNA"/>
</dbReference>
<evidence type="ECO:0000256" key="1">
    <source>
        <dbReference type="SAM" id="Phobius"/>
    </source>
</evidence>
<accession>A0A6B0USG0</accession>
<keyword evidence="1" id="KW-1133">Transmembrane helix</keyword>
<feature type="transmembrane region" description="Helical" evidence="1">
    <location>
        <begin position="64"/>
        <end position="84"/>
    </location>
</feature>
<name>A0A6B0USG0_IXORI</name>
<evidence type="ECO:0000313" key="2">
    <source>
        <dbReference type="EMBL" id="MXU92248.1"/>
    </source>
</evidence>
<keyword evidence="2" id="KW-0675">Receptor</keyword>
<reference evidence="2" key="1">
    <citation type="submission" date="2019-12" db="EMBL/GenBank/DDBJ databases">
        <title>An insight into the sialome of adult female Ixodes ricinus ticks feeding for 6 days.</title>
        <authorList>
            <person name="Perner J."/>
            <person name="Ribeiro J.M.C."/>
        </authorList>
    </citation>
    <scope>NUCLEOTIDE SEQUENCE</scope>
    <source>
        <strain evidence="2">Semi-engorged</strain>
        <tissue evidence="2">Salivary glands</tissue>
    </source>
</reference>
<sequence length="131" mass="14625">MPATRWESSLWRQGTMPLKSGGPTSARSCACTRATRICCKRWQTASVHTGDDDQRLPGAAYTRLFHHVLYLASIFLCTILEAGLVSTVPCMRRFCILFAHIFVKRGCQTKPRASSFDSVVETMQAFTTSKC</sequence>